<dbReference type="InterPro" id="IPR036163">
    <property type="entry name" value="HMA_dom_sf"/>
</dbReference>
<organism evidence="3 4">
    <name type="scientific">Candidatus Daviesbacteria bacterium RIFCSPLOWO2_01_FULL_39_12</name>
    <dbReference type="NCBI Taxonomy" id="1797785"/>
    <lineage>
        <taxon>Bacteria</taxon>
        <taxon>Candidatus Daviesiibacteriota</taxon>
    </lineage>
</organism>
<dbReference type="Proteomes" id="UP000178565">
    <property type="component" value="Unassembled WGS sequence"/>
</dbReference>
<keyword evidence="1" id="KW-0479">Metal-binding</keyword>
<dbReference type="GO" id="GO:0046872">
    <property type="term" value="F:metal ion binding"/>
    <property type="evidence" value="ECO:0007669"/>
    <property type="project" value="UniProtKB-KW"/>
</dbReference>
<gene>
    <name evidence="3" type="ORF">A3B45_04775</name>
</gene>
<dbReference type="FunFam" id="3.30.70.100:FF:000001">
    <property type="entry name" value="ATPase copper transporting beta"/>
    <property type="match status" value="1"/>
</dbReference>
<dbReference type="PROSITE" id="PS50846">
    <property type="entry name" value="HMA_2"/>
    <property type="match status" value="1"/>
</dbReference>
<dbReference type="STRING" id="1797785.A3B45_04775"/>
<comment type="caution">
    <text evidence="3">The sequence shown here is derived from an EMBL/GenBank/DDBJ whole genome shotgun (WGS) entry which is preliminary data.</text>
</comment>
<dbReference type="EMBL" id="MFDM01000033">
    <property type="protein sequence ID" value="OGE41669.1"/>
    <property type="molecule type" value="Genomic_DNA"/>
</dbReference>
<dbReference type="AlphaFoldDB" id="A0A1F5KLG3"/>
<reference evidence="3 4" key="1">
    <citation type="journal article" date="2016" name="Nat. Commun.">
        <title>Thousands of microbial genomes shed light on interconnected biogeochemical processes in an aquifer system.</title>
        <authorList>
            <person name="Anantharaman K."/>
            <person name="Brown C.T."/>
            <person name="Hug L.A."/>
            <person name="Sharon I."/>
            <person name="Castelle C.J."/>
            <person name="Probst A.J."/>
            <person name="Thomas B.C."/>
            <person name="Singh A."/>
            <person name="Wilkins M.J."/>
            <person name="Karaoz U."/>
            <person name="Brodie E.L."/>
            <person name="Williams K.H."/>
            <person name="Hubbard S.S."/>
            <person name="Banfield J.F."/>
        </authorList>
    </citation>
    <scope>NUCLEOTIDE SEQUENCE [LARGE SCALE GENOMIC DNA]</scope>
</reference>
<dbReference type="InterPro" id="IPR006121">
    <property type="entry name" value="HMA_dom"/>
</dbReference>
<dbReference type="PANTHER" id="PTHR46594">
    <property type="entry name" value="P-TYPE CATION-TRANSPORTING ATPASE"/>
    <property type="match status" value="1"/>
</dbReference>
<name>A0A1F5KLG3_9BACT</name>
<feature type="domain" description="HMA" evidence="2">
    <location>
        <begin position="1"/>
        <end position="67"/>
    </location>
</feature>
<dbReference type="PANTHER" id="PTHR46594:SF4">
    <property type="entry name" value="P-TYPE CATION-TRANSPORTING ATPASE"/>
    <property type="match status" value="1"/>
</dbReference>
<protein>
    <recommendedName>
        <fullName evidence="2">HMA domain-containing protein</fullName>
    </recommendedName>
</protein>
<evidence type="ECO:0000313" key="3">
    <source>
        <dbReference type="EMBL" id="OGE41669.1"/>
    </source>
</evidence>
<evidence type="ECO:0000256" key="1">
    <source>
        <dbReference type="ARBA" id="ARBA00022723"/>
    </source>
</evidence>
<accession>A0A1F5KLG3</accession>
<dbReference type="Gene3D" id="3.30.70.100">
    <property type="match status" value="1"/>
</dbReference>
<dbReference type="CDD" id="cd00371">
    <property type="entry name" value="HMA"/>
    <property type="match status" value="1"/>
</dbReference>
<dbReference type="Pfam" id="PF00403">
    <property type="entry name" value="HMA"/>
    <property type="match status" value="1"/>
</dbReference>
<proteinExistence type="predicted"/>
<evidence type="ECO:0000313" key="4">
    <source>
        <dbReference type="Proteomes" id="UP000178565"/>
    </source>
</evidence>
<dbReference type="SUPFAM" id="SSF55008">
    <property type="entry name" value="HMA, heavy metal-associated domain"/>
    <property type="match status" value="1"/>
</dbReference>
<sequence length="75" mass="8439">MKKEFKITGMHCGSCALSIDFDLEDLDGIKSAKTSYAQAKTEIEFDQGKVTEEMIVQTIQKSGYKAEFSKPLNER</sequence>
<evidence type="ECO:0000259" key="2">
    <source>
        <dbReference type="PROSITE" id="PS50846"/>
    </source>
</evidence>